<organism evidence="1">
    <name type="scientific">Ensete ventricosum</name>
    <name type="common">Abyssinian banana</name>
    <name type="synonym">Musa ensete</name>
    <dbReference type="NCBI Taxonomy" id="4639"/>
    <lineage>
        <taxon>Eukaryota</taxon>
        <taxon>Viridiplantae</taxon>
        <taxon>Streptophyta</taxon>
        <taxon>Embryophyta</taxon>
        <taxon>Tracheophyta</taxon>
        <taxon>Spermatophyta</taxon>
        <taxon>Magnoliopsida</taxon>
        <taxon>Liliopsida</taxon>
        <taxon>Zingiberales</taxon>
        <taxon>Musaceae</taxon>
        <taxon>Ensete</taxon>
    </lineage>
</organism>
<dbReference type="EMBL" id="KV876269">
    <property type="protein sequence ID" value="RZR74505.1"/>
    <property type="molecule type" value="Genomic_DNA"/>
</dbReference>
<gene>
    <name evidence="1" type="ORF">BHM03_00037695</name>
</gene>
<evidence type="ECO:0000313" key="1">
    <source>
        <dbReference type="EMBL" id="RZR74505.1"/>
    </source>
</evidence>
<accession>A0A445MJT1</accession>
<protein>
    <submittedName>
        <fullName evidence="1">Uncharacterized protein</fullName>
    </submittedName>
</protein>
<dbReference type="Proteomes" id="UP000290560">
    <property type="component" value="Unassembled WGS sequence"/>
</dbReference>
<proteinExistence type="predicted"/>
<name>A0A445MJT1_ENSVE</name>
<dbReference type="AlphaFoldDB" id="A0A445MJT1"/>
<sequence>MFDTCPYLDLGIGTKPRSGCSSYLPAEKGGGKEGTRRRRLDLLHHEEKDDAATATAMKPIDGDANFIERKAGE</sequence>
<reference evidence="1" key="1">
    <citation type="journal article" date="2018" name="Data Brief">
        <title>Genome sequence data from 17 accessions of Ensete ventricosum, a staple food crop for millions in Ethiopia.</title>
        <authorList>
            <person name="Yemataw Z."/>
            <person name="Muzemil S."/>
            <person name="Ambachew D."/>
            <person name="Tripathi L."/>
            <person name="Tesfaye K."/>
            <person name="Chala A."/>
            <person name="Farbos A."/>
            <person name="O'Neill P."/>
            <person name="Moore K."/>
            <person name="Grant M."/>
            <person name="Studholme D.J."/>
        </authorList>
    </citation>
    <scope>NUCLEOTIDE SEQUENCE [LARGE SCALE GENOMIC DNA]</scope>
    <source>
        <tissue evidence="1">Leaf</tissue>
    </source>
</reference>